<feature type="domain" description="RING-type" evidence="5">
    <location>
        <begin position="29"/>
        <end position="64"/>
    </location>
</feature>
<evidence type="ECO:0000256" key="1">
    <source>
        <dbReference type="ARBA" id="ARBA00022723"/>
    </source>
</evidence>
<evidence type="ECO:0000259" key="6">
    <source>
        <dbReference type="PROSITE" id="PS50157"/>
    </source>
</evidence>
<protein>
    <submittedName>
        <fullName evidence="7">Zinc finger protein, putative</fullName>
    </submittedName>
</protein>
<accession>A0A0K3AV13</accession>
<evidence type="ECO:0000256" key="3">
    <source>
        <dbReference type="ARBA" id="ARBA00022833"/>
    </source>
</evidence>
<keyword evidence="2 4" id="KW-0863">Zinc-finger</keyword>
<sequence length="202" mass="22695">MDIGASFNLTINLSNTKIESIRDTASICCPACSKPFGTRYRNINCFHVLCHECIENSTKCKLCNSLTTAVDILHPNEELFLCPKENCRRGFINFSSVSYHVQLYHSEEDWIGTEIIDILPKFNYDIPAITIKKNTEPTALKHKQTPSAVIPKTKDDSPVVEDDYLPTHLQIPTPEPMPVAAHSTINISMESGLDIEDLENLM</sequence>
<dbReference type="InterPro" id="IPR013087">
    <property type="entry name" value="Znf_C2H2_type"/>
</dbReference>
<dbReference type="Proteomes" id="UP000002899">
    <property type="component" value="Chromosome III"/>
</dbReference>
<dbReference type="AlphaFoldDB" id="A0A0K3AV13"/>
<evidence type="ECO:0000313" key="7">
    <source>
        <dbReference type="EMBL" id="CTQ41441.1"/>
    </source>
</evidence>
<dbReference type="EMBL" id="LN871598">
    <property type="protein sequence ID" value="CTQ41441.1"/>
    <property type="molecule type" value="Genomic_DNA"/>
</dbReference>
<dbReference type="PROSITE" id="PS00518">
    <property type="entry name" value="ZF_RING_1"/>
    <property type="match status" value="1"/>
</dbReference>
<dbReference type="VEuPathDB" id="PiroplasmaDB:BMR1_03g04205"/>
<keyword evidence="1" id="KW-0479">Metal-binding</keyword>
<dbReference type="InterPro" id="IPR017907">
    <property type="entry name" value="Znf_RING_CS"/>
</dbReference>
<evidence type="ECO:0000313" key="8">
    <source>
        <dbReference type="Proteomes" id="UP000002899"/>
    </source>
</evidence>
<dbReference type="GeneID" id="24425488"/>
<dbReference type="RefSeq" id="XP_012649452.1">
    <property type="nucleotide sequence ID" value="XM_012793998.1"/>
</dbReference>
<reference evidence="7 8" key="2">
    <citation type="journal article" date="2013" name="PLoS ONE">
        <title>Whole genome mapping and re-organization of the nuclear and mitochondrial genomes of Babesia microti isolates.</title>
        <authorList>
            <person name="Cornillot E."/>
            <person name="Dassouli A."/>
            <person name="Garg A."/>
            <person name="Pachikara N."/>
            <person name="Randazzo S."/>
            <person name="Depoix D."/>
            <person name="Carcy B."/>
            <person name="Delbecq S."/>
            <person name="Frutos R."/>
            <person name="Silva J.C."/>
            <person name="Sutton R."/>
            <person name="Krause P.J."/>
            <person name="Mamoun C.B."/>
        </authorList>
    </citation>
    <scope>NUCLEOTIDE SEQUENCE [LARGE SCALE GENOMIC DNA]</scope>
    <source>
        <strain evidence="7 8">RI</strain>
    </source>
</reference>
<dbReference type="InterPro" id="IPR001841">
    <property type="entry name" value="Znf_RING"/>
</dbReference>
<dbReference type="KEGG" id="bmic:BMR1_03g04205"/>
<dbReference type="PROSITE" id="PS50157">
    <property type="entry name" value="ZINC_FINGER_C2H2_2"/>
    <property type="match status" value="1"/>
</dbReference>
<dbReference type="GO" id="GO:0008270">
    <property type="term" value="F:zinc ion binding"/>
    <property type="evidence" value="ECO:0007669"/>
    <property type="project" value="UniProtKB-KW"/>
</dbReference>
<reference evidence="7 8" key="3">
    <citation type="journal article" date="2016" name="Sci. Rep.">
        <title>Genome-wide diversity and gene expression profiling of Babesia microti isolates identify polymorphic genes that mediate host-pathogen interactions.</title>
        <authorList>
            <person name="Silva J.C."/>
            <person name="Cornillot E."/>
            <person name="McCracken C."/>
            <person name="Usmani-Brown S."/>
            <person name="Dwivedi A."/>
            <person name="Ifeonu O.O."/>
            <person name="Crabtree J."/>
            <person name="Gotia H.T."/>
            <person name="Virji A.Z."/>
            <person name="Reynes C."/>
            <person name="Colinge J."/>
            <person name="Kumar V."/>
            <person name="Lawres L."/>
            <person name="Pazzi J.E."/>
            <person name="Pablo J.V."/>
            <person name="Hung C."/>
            <person name="Brancato J."/>
            <person name="Kumari P."/>
            <person name="Orvis J."/>
            <person name="Tretina K."/>
            <person name="Chibucos M."/>
            <person name="Ott S."/>
            <person name="Sadzewicz L."/>
            <person name="Sengamalay N."/>
            <person name="Shetty A.C."/>
            <person name="Su Q."/>
            <person name="Tallon L."/>
            <person name="Fraser C.M."/>
            <person name="Frutos R."/>
            <person name="Molina D.M."/>
            <person name="Krause P.J."/>
            <person name="Ben Mamoun C."/>
        </authorList>
    </citation>
    <scope>NUCLEOTIDE SEQUENCE [LARGE SCALE GENOMIC DNA]</scope>
    <source>
        <strain evidence="7 8">RI</strain>
    </source>
</reference>
<dbReference type="PROSITE" id="PS50089">
    <property type="entry name" value="ZF_RING_2"/>
    <property type="match status" value="1"/>
</dbReference>
<dbReference type="PROSITE" id="PS00028">
    <property type="entry name" value="ZINC_FINGER_C2H2_1"/>
    <property type="match status" value="1"/>
</dbReference>
<name>A0A0K3AV13_BABMR</name>
<evidence type="ECO:0000256" key="2">
    <source>
        <dbReference type="ARBA" id="ARBA00022771"/>
    </source>
</evidence>
<organism evidence="7 8">
    <name type="scientific">Babesia microti (strain RI)</name>
    <dbReference type="NCBI Taxonomy" id="1133968"/>
    <lineage>
        <taxon>Eukaryota</taxon>
        <taxon>Sar</taxon>
        <taxon>Alveolata</taxon>
        <taxon>Apicomplexa</taxon>
        <taxon>Aconoidasida</taxon>
        <taxon>Piroplasmida</taxon>
        <taxon>Babesiidae</taxon>
        <taxon>Babesia</taxon>
    </lineage>
</organism>
<evidence type="ECO:0000256" key="4">
    <source>
        <dbReference type="PROSITE-ProRule" id="PRU00042"/>
    </source>
</evidence>
<keyword evidence="8" id="KW-1185">Reference proteome</keyword>
<evidence type="ECO:0000259" key="5">
    <source>
        <dbReference type="PROSITE" id="PS50089"/>
    </source>
</evidence>
<keyword evidence="3" id="KW-0862">Zinc</keyword>
<feature type="domain" description="C2H2-type" evidence="6">
    <location>
        <begin position="80"/>
        <end position="110"/>
    </location>
</feature>
<dbReference type="OrthoDB" id="365554at2759"/>
<proteinExistence type="predicted"/>
<reference evidence="7 8" key="1">
    <citation type="journal article" date="2012" name="Nucleic Acids Res.">
        <title>Sequencing of the smallest Apicomplexan genome from the human pathogen Babesia microti.</title>
        <authorList>
            <person name="Cornillot E."/>
            <person name="Hadj-Kaddour K."/>
            <person name="Dassouli A."/>
            <person name="Noel B."/>
            <person name="Ranwez V."/>
            <person name="Vacherie B."/>
            <person name="Augagneur Y."/>
            <person name="Bres V."/>
            <person name="Duclos A."/>
            <person name="Randazzo S."/>
            <person name="Carcy B."/>
            <person name="Debierre-Grockiego F."/>
            <person name="Delbecq S."/>
            <person name="Moubri-Menage K."/>
            <person name="Shams-Eldin H."/>
            <person name="Usmani-Brown S."/>
            <person name="Bringaud F."/>
            <person name="Wincker P."/>
            <person name="Vivares C.P."/>
            <person name="Schwarz R.T."/>
            <person name="Schetters T.P."/>
            <person name="Krause P.J."/>
            <person name="Gorenflot A."/>
            <person name="Berry V."/>
            <person name="Barbe V."/>
            <person name="Ben Mamoun C."/>
        </authorList>
    </citation>
    <scope>NUCLEOTIDE SEQUENCE [LARGE SCALE GENOMIC DNA]</scope>
    <source>
        <strain evidence="7 8">RI</strain>
    </source>
</reference>